<evidence type="ECO:0000256" key="1">
    <source>
        <dbReference type="ARBA" id="ARBA00022553"/>
    </source>
</evidence>
<protein>
    <submittedName>
        <fullName evidence="8">Two-component system phosphate regulon response regulator PhoB</fullName>
    </submittedName>
</protein>
<dbReference type="SMART" id="SM00448">
    <property type="entry name" value="REC"/>
    <property type="match status" value="1"/>
</dbReference>
<dbReference type="Pfam" id="PF00072">
    <property type="entry name" value="Response_reg"/>
    <property type="match status" value="1"/>
</dbReference>
<dbReference type="GO" id="GO:0032993">
    <property type="term" value="C:protein-DNA complex"/>
    <property type="evidence" value="ECO:0007669"/>
    <property type="project" value="TreeGrafter"/>
</dbReference>
<keyword evidence="3 5" id="KW-0238">DNA-binding</keyword>
<dbReference type="PROSITE" id="PS50110">
    <property type="entry name" value="RESPONSE_REGULATORY"/>
    <property type="match status" value="1"/>
</dbReference>
<dbReference type="EMBL" id="JACHID010000002">
    <property type="protein sequence ID" value="MBB5021068.1"/>
    <property type="molecule type" value="Genomic_DNA"/>
</dbReference>
<dbReference type="SMART" id="SM00862">
    <property type="entry name" value="Trans_reg_C"/>
    <property type="match status" value="1"/>
</dbReference>
<dbReference type="RefSeq" id="WP_183729065.1">
    <property type="nucleotide sequence ID" value="NZ_JACHID010000002.1"/>
</dbReference>
<reference evidence="8 9" key="1">
    <citation type="submission" date="2020-08" db="EMBL/GenBank/DDBJ databases">
        <title>Genomic Encyclopedia of Type Strains, Phase IV (KMG-IV): sequencing the most valuable type-strain genomes for metagenomic binning, comparative biology and taxonomic classification.</title>
        <authorList>
            <person name="Goeker M."/>
        </authorList>
    </citation>
    <scope>NUCLEOTIDE SEQUENCE [LARGE SCALE GENOMIC DNA]</scope>
    <source>
        <strain evidence="8 9">DSM 22071</strain>
    </source>
</reference>
<evidence type="ECO:0000259" key="6">
    <source>
        <dbReference type="PROSITE" id="PS50110"/>
    </source>
</evidence>
<dbReference type="PROSITE" id="PS51755">
    <property type="entry name" value="OMPR_PHOB"/>
    <property type="match status" value="1"/>
</dbReference>
<name>A0A7W7Y2Y2_9BACT</name>
<dbReference type="InterPro" id="IPR036388">
    <property type="entry name" value="WH-like_DNA-bd_sf"/>
</dbReference>
<feature type="DNA-binding region" description="OmpR/PhoB-type" evidence="5">
    <location>
        <begin position="128"/>
        <end position="224"/>
    </location>
</feature>
<dbReference type="Pfam" id="PF00486">
    <property type="entry name" value="Trans_reg_C"/>
    <property type="match status" value="1"/>
</dbReference>
<evidence type="ECO:0000256" key="2">
    <source>
        <dbReference type="ARBA" id="ARBA00023012"/>
    </source>
</evidence>
<feature type="modified residue" description="4-aspartylphosphate" evidence="4">
    <location>
        <position position="53"/>
    </location>
</feature>
<dbReference type="InterPro" id="IPR001789">
    <property type="entry name" value="Sig_transdc_resp-reg_receiver"/>
</dbReference>
<dbReference type="SUPFAM" id="SSF52172">
    <property type="entry name" value="CheY-like"/>
    <property type="match status" value="1"/>
</dbReference>
<evidence type="ECO:0000313" key="9">
    <source>
        <dbReference type="Proteomes" id="UP000528322"/>
    </source>
</evidence>
<dbReference type="InterPro" id="IPR011006">
    <property type="entry name" value="CheY-like_superfamily"/>
</dbReference>
<dbReference type="GO" id="GO:0006355">
    <property type="term" value="P:regulation of DNA-templated transcription"/>
    <property type="evidence" value="ECO:0007669"/>
    <property type="project" value="InterPro"/>
</dbReference>
<dbReference type="Gene3D" id="1.10.10.10">
    <property type="entry name" value="Winged helix-like DNA-binding domain superfamily/Winged helix DNA-binding domain"/>
    <property type="match status" value="1"/>
</dbReference>
<keyword evidence="9" id="KW-1185">Reference proteome</keyword>
<dbReference type="InterPro" id="IPR001867">
    <property type="entry name" value="OmpR/PhoB-type_DNA-bd"/>
</dbReference>
<evidence type="ECO:0000256" key="5">
    <source>
        <dbReference type="PROSITE-ProRule" id="PRU01091"/>
    </source>
</evidence>
<feature type="domain" description="Response regulatory" evidence="6">
    <location>
        <begin position="3"/>
        <end position="120"/>
    </location>
</feature>
<dbReference type="InterPro" id="IPR039420">
    <property type="entry name" value="WalR-like"/>
</dbReference>
<organism evidence="8 9">
    <name type="scientific">Desulfurispira natronophila</name>
    <dbReference type="NCBI Taxonomy" id="682562"/>
    <lineage>
        <taxon>Bacteria</taxon>
        <taxon>Pseudomonadati</taxon>
        <taxon>Chrysiogenota</taxon>
        <taxon>Chrysiogenia</taxon>
        <taxon>Chrysiogenales</taxon>
        <taxon>Chrysiogenaceae</taxon>
        <taxon>Desulfurispira</taxon>
    </lineage>
</organism>
<evidence type="ECO:0000313" key="8">
    <source>
        <dbReference type="EMBL" id="MBB5021068.1"/>
    </source>
</evidence>
<dbReference type="GO" id="GO:0005829">
    <property type="term" value="C:cytosol"/>
    <property type="evidence" value="ECO:0007669"/>
    <property type="project" value="TreeGrafter"/>
</dbReference>
<evidence type="ECO:0000256" key="4">
    <source>
        <dbReference type="PROSITE-ProRule" id="PRU00169"/>
    </source>
</evidence>
<keyword evidence="2" id="KW-0902">Two-component regulatory system</keyword>
<dbReference type="PANTHER" id="PTHR48111:SF40">
    <property type="entry name" value="PHOSPHATE REGULON TRANSCRIPTIONAL REGULATORY PROTEIN PHOB"/>
    <property type="match status" value="1"/>
</dbReference>
<dbReference type="CDD" id="cd00383">
    <property type="entry name" value="trans_reg_C"/>
    <property type="match status" value="1"/>
</dbReference>
<dbReference type="GO" id="GO:0000976">
    <property type="term" value="F:transcription cis-regulatory region binding"/>
    <property type="evidence" value="ECO:0007669"/>
    <property type="project" value="TreeGrafter"/>
</dbReference>
<evidence type="ECO:0000256" key="3">
    <source>
        <dbReference type="ARBA" id="ARBA00023125"/>
    </source>
</evidence>
<gene>
    <name evidence="8" type="ORF">HNR37_000374</name>
</gene>
<dbReference type="AlphaFoldDB" id="A0A7W7Y2Y2"/>
<comment type="caution">
    <text evidence="8">The sequence shown here is derived from an EMBL/GenBank/DDBJ whole genome shotgun (WGS) entry which is preliminary data.</text>
</comment>
<feature type="domain" description="OmpR/PhoB-type" evidence="7">
    <location>
        <begin position="128"/>
        <end position="224"/>
    </location>
</feature>
<dbReference type="GO" id="GO:0000156">
    <property type="term" value="F:phosphorelay response regulator activity"/>
    <property type="evidence" value="ECO:0007669"/>
    <property type="project" value="TreeGrafter"/>
</dbReference>
<dbReference type="Gene3D" id="3.40.50.2300">
    <property type="match status" value="1"/>
</dbReference>
<evidence type="ECO:0000259" key="7">
    <source>
        <dbReference type="PROSITE" id="PS51755"/>
    </source>
</evidence>
<sequence>MNQILLIEDQDELRELIEYNLTREGDFQVTGADNANDALMMLEDMSPDLILLDLMLPGLSGLEFLRIVKSSVEHSDIPIIIISAKHGEQDIVNGLTMGADDYLTKPFSMKVLKAKIDVVLRRAWHHEPGAISYGDISIDTETHKVYAAGQEVTLTVKEFELLHLFLKRPRKVFHRNQLLSAIWGYDSEVYTRTVDAHISSLRKKLGDKGKMIRSIPKVGYGLDL</sequence>
<proteinExistence type="predicted"/>
<dbReference type="Proteomes" id="UP000528322">
    <property type="component" value="Unassembled WGS sequence"/>
</dbReference>
<accession>A0A7W7Y2Y2</accession>
<dbReference type="PANTHER" id="PTHR48111">
    <property type="entry name" value="REGULATOR OF RPOS"/>
    <property type="match status" value="1"/>
</dbReference>
<keyword evidence="1 4" id="KW-0597">Phosphoprotein</keyword>